<dbReference type="Pfam" id="PF13568">
    <property type="entry name" value="OMP_b-brl_2"/>
    <property type="match status" value="1"/>
</dbReference>
<dbReference type="InterPro" id="IPR011250">
    <property type="entry name" value="OMP/PagP_B-barrel"/>
</dbReference>
<feature type="signal peptide" evidence="1">
    <location>
        <begin position="1"/>
        <end position="20"/>
    </location>
</feature>
<organism evidence="3 4">
    <name type="scientific">Myroides marinus</name>
    <dbReference type="NCBI Taxonomy" id="703342"/>
    <lineage>
        <taxon>Bacteria</taxon>
        <taxon>Pseudomonadati</taxon>
        <taxon>Bacteroidota</taxon>
        <taxon>Flavobacteriia</taxon>
        <taxon>Flavobacteriales</taxon>
        <taxon>Flavobacteriaceae</taxon>
        <taxon>Myroides</taxon>
    </lineage>
</organism>
<dbReference type="EMBL" id="FNYS01000012">
    <property type="protein sequence ID" value="SEJ10763.1"/>
    <property type="molecule type" value="Genomic_DNA"/>
</dbReference>
<dbReference type="SUPFAM" id="SSF56925">
    <property type="entry name" value="OMPA-like"/>
    <property type="match status" value="1"/>
</dbReference>
<evidence type="ECO:0000259" key="2">
    <source>
        <dbReference type="Pfam" id="PF13568"/>
    </source>
</evidence>
<evidence type="ECO:0000256" key="1">
    <source>
        <dbReference type="SAM" id="SignalP"/>
    </source>
</evidence>
<dbReference type="GeneID" id="82257695"/>
<protein>
    <submittedName>
        <fullName evidence="3">Outer membrane protein beta-barrel domain-containing protein</fullName>
    </submittedName>
</protein>
<dbReference type="RefSeq" id="WP_074746647.1">
    <property type="nucleotide sequence ID" value="NZ_FNYS01000012.1"/>
</dbReference>
<evidence type="ECO:0000313" key="4">
    <source>
        <dbReference type="Proteomes" id="UP000183077"/>
    </source>
</evidence>
<feature type="chain" id="PRO_5010198260" evidence="1">
    <location>
        <begin position="21"/>
        <end position="201"/>
    </location>
</feature>
<gene>
    <name evidence="3" type="ORF">SAMN04488018_11246</name>
</gene>
<sequence>MKKIILSALVLCAFSFNANAQKPELKLGAKAGLNVSSISGDGDSSSRTGFNVGVVAEYFVTEKFSIQPEILYSAQGAKYEFTEIINTGVGIPQRFTVKETMKLDYINVPIMAKYYVFDGLNVQAGPQIGFLASAKDGSVNIKDEMKSVDFSLNLGAGYELPMGVFFDARYNIGLTDVAKKVEGEKIKSKNGVFQVSVGYKF</sequence>
<proteinExistence type="predicted"/>
<reference evidence="3 4" key="1">
    <citation type="submission" date="2016-10" db="EMBL/GenBank/DDBJ databases">
        <authorList>
            <person name="de Groot N.N."/>
        </authorList>
    </citation>
    <scope>NUCLEOTIDE SEQUENCE [LARGE SCALE GENOMIC DNA]</scope>
    <source>
        <strain evidence="3 4">DSM 23048</strain>
    </source>
</reference>
<dbReference type="InterPro" id="IPR025665">
    <property type="entry name" value="Beta-barrel_OMP_2"/>
</dbReference>
<keyword evidence="1" id="KW-0732">Signal</keyword>
<accession>A0A1H6W1K0</accession>
<dbReference type="Proteomes" id="UP000183077">
    <property type="component" value="Unassembled WGS sequence"/>
</dbReference>
<evidence type="ECO:0000313" key="3">
    <source>
        <dbReference type="EMBL" id="SEJ10763.1"/>
    </source>
</evidence>
<dbReference type="Gene3D" id="2.40.160.20">
    <property type="match status" value="1"/>
</dbReference>
<dbReference type="AlphaFoldDB" id="A0A1H6W1K0"/>
<name>A0A1H6W1K0_9FLAO</name>
<feature type="domain" description="Outer membrane protein beta-barrel" evidence="2">
    <location>
        <begin position="20"/>
        <end position="177"/>
    </location>
</feature>